<accession>A0A345PFP3</accession>
<dbReference type="Pfam" id="PF10676">
    <property type="entry name" value="gerPA"/>
    <property type="match status" value="1"/>
</dbReference>
<protein>
    <recommendedName>
        <fullName evidence="3">Spore germination protein</fullName>
    </recommendedName>
</protein>
<name>A0A345PFP3_9BACI</name>
<dbReference type="EMBL" id="CP024848">
    <property type="protein sequence ID" value="AXI08823.1"/>
    <property type="molecule type" value="Genomic_DNA"/>
</dbReference>
<evidence type="ECO:0000313" key="1">
    <source>
        <dbReference type="EMBL" id="AXI08823.1"/>
    </source>
</evidence>
<dbReference type="OrthoDB" id="2934210at2"/>
<evidence type="ECO:0008006" key="3">
    <source>
        <dbReference type="Google" id="ProtNLM"/>
    </source>
</evidence>
<reference evidence="2" key="1">
    <citation type="submission" date="2017-11" db="EMBL/GenBank/DDBJ databases">
        <authorList>
            <person name="Zhu W."/>
        </authorList>
    </citation>
    <scope>NUCLEOTIDE SEQUENCE [LARGE SCALE GENOMIC DNA]</scope>
    <source>
        <strain evidence="2">160</strain>
    </source>
</reference>
<dbReference type="AlphaFoldDB" id="A0A345PFP3"/>
<organism evidence="1 2">
    <name type="scientific">Oceanobacillus zhaokaii</name>
    <dbReference type="NCBI Taxonomy" id="2052660"/>
    <lineage>
        <taxon>Bacteria</taxon>
        <taxon>Bacillati</taxon>
        <taxon>Bacillota</taxon>
        <taxon>Bacilli</taxon>
        <taxon>Bacillales</taxon>
        <taxon>Bacillaceae</taxon>
        <taxon>Oceanobacillus</taxon>
    </lineage>
</organism>
<evidence type="ECO:0000313" key="2">
    <source>
        <dbReference type="Proteomes" id="UP000253908"/>
    </source>
</evidence>
<gene>
    <name evidence="1" type="ORF">CUC15_07790</name>
</gene>
<dbReference type="Proteomes" id="UP000253908">
    <property type="component" value="Chromosome"/>
</dbReference>
<sequence>MHITINLYNFKVNNISGNGSITIGEALHNSHTSKIKSQGVNSSYGDLSNNEAMMENIYIDPDVNDQTDIGNADSAYVGIPSLNLGEF</sequence>
<proteinExistence type="predicted"/>
<dbReference type="InterPro" id="IPR019618">
    <property type="entry name" value="Spore_germination_GerPA"/>
</dbReference>
<keyword evidence="2" id="KW-1185">Reference proteome</keyword>
<dbReference type="KEGG" id="ocn:CUC15_07790"/>